<dbReference type="GeneID" id="94833127"/>
<evidence type="ECO:0000256" key="1">
    <source>
        <dbReference type="SAM" id="Coils"/>
    </source>
</evidence>
<reference evidence="3" key="1">
    <citation type="submission" date="2016-10" db="EMBL/GenBank/DDBJ databases">
        <authorList>
            <person name="Benchimol M."/>
            <person name="Almeida L.G."/>
            <person name="Vasconcelos A.T."/>
            <person name="Perreira-Neves A."/>
            <person name="Rosa I.A."/>
            <person name="Tasca T."/>
            <person name="Bogo M.R."/>
            <person name="de Souza W."/>
        </authorList>
    </citation>
    <scope>NUCLEOTIDE SEQUENCE [LARGE SCALE GENOMIC DNA]</scope>
    <source>
        <strain evidence="3">K</strain>
    </source>
</reference>
<accession>A0A1J4KSD7</accession>
<protein>
    <submittedName>
        <fullName evidence="3">Uncharacterized protein</fullName>
    </submittedName>
</protein>
<organism evidence="3 4">
    <name type="scientific">Tritrichomonas foetus</name>
    <dbReference type="NCBI Taxonomy" id="1144522"/>
    <lineage>
        <taxon>Eukaryota</taxon>
        <taxon>Metamonada</taxon>
        <taxon>Parabasalia</taxon>
        <taxon>Tritrichomonadida</taxon>
        <taxon>Tritrichomonadidae</taxon>
        <taxon>Tritrichomonas</taxon>
    </lineage>
</organism>
<comment type="caution">
    <text evidence="3">The sequence shown here is derived from an EMBL/GenBank/DDBJ whole genome shotgun (WGS) entry which is preliminary data.</text>
</comment>
<dbReference type="EMBL" id="MLAK01000412">
    <property type="protein sequence ID" value="OHT14209.1"/>
    <property type="molecule type" value="Genomic_DNA"/>
</dbReference>
<evidence type="ECO:0000256" key="2">
    <source>
        <dbReference type="SAM" id="MobiDB-lite"/>
    </source>
</evidence>
<sequence>MQAERCHYIISDSKCEEPAETHTTQQSKPSHHRKIQSDASLDAQFFPLIEKSLSGRRLSCSPCANNMNISDALNGVFHSDGEEEDEKKLFPSFKYNHSGKNSDLKNGQNGQKKQYAFTCSSPLSNKMTLTKGRGMSLGKIGFSPNSGQNFGFPTKVPEVKPDVMNHANDELIFLENKIQQIKNDSNNRKKCELENNSELLLLTQIEKNLLNDVDEIKKSIENIIKDRAEIQSQHRVWLEDRKRKIVQARKDSTLLQGRENVYQCNNYSSSTSNS</sequence>
<keyword evidence="1" id="KW-0175">Coiled coil</keyword>
<evidence type="ECO:0000313" key="4">
    <source>
        <dbReference type="Proteomes" id="UP000179807"/>
    </source>
</evidence>
<feature type="region of interest" description="Disordered" evidence="2">
    <location>
        <begin position="16"/>
        <end position="36"/>
    </location>
</feature>
<proteinExistence type="predicted"/>
<feature type="coiled-coil region" evidence="1">
    <location>
        <begin position="164"/>
        <end position="233"/>
    </location>
</feature>
<name>A0A1J4KSD7_9EUKA</name>
<gene>
    <name evidence="3" type="ORF">TRFO_15502</name>
</gene>
<dbReference type="AlphaFoldDB" id="A0A1J4KSD7"/>
<dbReference type="VEuPathDB" id="TrichDB:TRFO_15502"/>
<evidence type="ECO:0000313" key="3">
    <source>
        <dbReference type="EMBL" id="OHT14209.1"/>
    </source>
</evidence>
<dbReference type="RefSeq" id="XP_068367345.1">
    <property type="nucleotide sequence ID" value="XM_068498423.1"/>
</dbReference>
<dbReference type="Proteomes" id="UP000179807">
    <property type="component" value="Unassembled WGS sequence"/>
</dbReference>
<keyword evidence="4" id="KW-1185">Reference proteome</keyword>